<evidence type="ECO:0000259" key="1">
    <source>
        <dbReference type="Pfam" id="PF07969"/>
    </source>
</evidence>
<protein>
    <submittedName>
        <fullName evidence="2">Cytosine deaminase</fullName>
    </submittedName>
</protein>
<dbReference type="OrthoDB" id="9815027at2"/>
<evidence type="ECO:0000313" key="3">
    <source>
        <dbReference type="Proteomes" id="UP000238007"/>
    </source>
</evidence>
<proteinExistence type="predicted"/>
<feature type="domain" description="Amidohydrolase 3" evidence="1">
    <location>
        <begin position="205"/>
        <end position="402"/>
    </location>
</feature>
<dbReference type="SUPFAM" id="SSF51556">
    <property type="entry name" value="Metallo-dependent hydrolases"/>
    <property type="match status" value="1"/>
</dbReference>
<organism evidence="2 3">
    <name type="scientific">Yoonia maritima</name>
    <dbReference type="NCBI Taxonomy" id="1435347"/>
    <lineage>
        <taxon>Bacteria</taxon>
        <taxon>Pseudomonadati</taxon>
        <taxon>Pseudomonadota</taxon>
        <taxon>Alphaproteobacteria</taxon>
        <taxon>Rhodobacterales</taxon>
        <taxon>Paracoccaceae</taxon>
        <taxon>Yoonia</taxon>
    </lineage>
</organism>
<dbReference type="NCBIfam" id="NF005759">
    <property type="entry name" value="PRK07583.1"/>
    <property type="match status" value="1"/>
</dbReference>
<dbReference type="Pfam" id="PF07969">
    <property type="entry name" value="Amidohydro_3"/>
    <property type="match status" value="1"/>
</dbReference>
<dbReference type="SUPFAM" id="SSF51338">
    <property type="entry name" value="Composite domain of metallo-dependent hydrolases"/>
    <property type="match status" value="1"/>
</dbReference>
<keyword evidence="3" id="KW-1185">Reference proteome</keyword>
<dbReference type="GO" id="GO:0035888">
    <property type="term" value="F:isoguanine deaminase activity"/>
    <property type="evidence" value="ECO:0007669"/>
    <property type="project" value="TreeGrafter"/>
</dbReference>
<dbReference type="PANTHER" id="PTHR32027">
    <property type="entry name" value="CYTOSINE DEAMINASE"/>
    <property type="match status" value="1"/>
</dbReference>
<dbReference type="Proteomes" id="UP000238007">
    <property type="component" value="Unassembled WGS sequence"/>
</dbReference>
<dbReference type="GO" id="GO:0004131">
    <property type="term" value="F:cytosine deaminase activity"/>
    <property type="evidence" value="ECO:0007669"/>
    <property type="project" value="TreeGrafter"/>
</dbReference>
<dbReference type="InterPro" id="IPR052349">
    <property type="entry name" value="Metallo-hydrolase_Enzymes"/>
</dbReference>
<dbReference type="Gene3D" id="3.20.20.140">
    <property type="entry name" value="Metal-dependent hydrolases"/>
    <property type="match status" value="1"/>
</dbReference>
<dbReference type="CDD" id="cd01293">
    <property type="entry name" value="Bact_CD"/>
    <property type="match status" value="1"/>
</dbReference>
<accession>A0A2T0VYB0</accession>
<sequence>MDFKTLPKGRFTLLNTTVPACLLGRNGDLICVDIGIDDGKIAAVTDTVDGASHQEAVDMQGAMILPAFVDGHTHLDKGHIWPRASNPDGSFWGAKDTVMADHANWTADDVFARADFSLRCAYAHGTRAVRTHLDCPPDQDEISWPVLSALREKWAGKIALQGASLSTSIVADIDGRFLRTADLVQEHKGVLGMVTLPMDGLDLFLRKFFTIAGERGLDVDFHVDETMDHSVETLRDICDAKKATGYTGRVLVGHLCSLSTQDEARALDTLDKVADADLDVVSLPMCNMYLQDRHAGRTPRNRGVTLVHEMKARGISVSFASDNTRDPFYAYGDLDMIEVLREATRIAHLDHSGPDWIKSFSATPAQACGFDVAGLTVGAPADLVVCRARSWTEFMARPQSDRIVLRDGVQIERTLPDYSELDHLFKATT</sequence>
<dbReference type="GO" id="GO:0006209">
    <property type="term" value="P:cytosine catabolic process"/>
    <property type="evidence" value="ECO:0007669"/>
    <property type="project" value="TreeGrafter"/>
</dbReference>
<dbReference type="InterPro" id="IPR032466">
    <property type="entry name" value="Metal_Hydrolase"/>
</dbReference>
<gene>
    <name evidence="2" type="ORF">CLV80_10650</name>
</gene>
<comment type="caution">
    <text evidence="2">The sequence shown here is derived from an EMBL/GenBank/DDBJ whole genome shotgun (WGS) entry which is preliminary data.</text>
</comment>
<dbReference type="AlphaFoldDB" id="A0A2T0VYB0"/>
<dbReference type="RefSeq" id="WP_106357754.1">
    <property type="nucleotide sequence ID" value="NZ_PVTP01000006.1"/>
</dbReference>
<dbReference type="EMBL" id="PVTP01000006">
    <property type="protein sequence ID" value="PRY77206.1"/>
    <property type="molecule type" value="Genomic_DNA"/>
</dbReference>
<dbReference type="PANTHER" id="PTHR32027:SF0">
    <property type="entry name" value="CYTOSINE DEAMINASE"/>
    <property type="match status" value="1"/>
</dbReference>
<reference evidence="2 3" key="1">
    <citation type="submission" date="2018-03" db="EMBL/GenBank/DDBJ databases">
        <title>Genomic Encyclopedia of Archaeal and Bacterial Type Strains, Phase II (KMG-II): from individual species to whole genera.</title>
        <authorList>
            <person name="Goeker M."/>
        </authorList>
    </citation>
    <scope>NUCLEOTIDE SEQUENCE [LARGE SCALE GENOMIC DNA]</scope>
    <source>
        <strain evidence="2 3">DSM 101533</strain>
    </source>
</reference>
<name>A0A2T0VYB0_9RHOB</name>
<dbReference type="InterPro" id="IPR013108">
    <property type="entry name" value="Amidohydro_3"/>
</dbReference>
<dbReference type="Gene3D" id="2.30.40.10">
    <property type="entry name" value="Urease, subunit C, domain 1"/>
    <property type="match status" value="1"/>
</dbReference>
<evidence type="ECO:0000313" key="2">
    <source>
        <dbReference type="EMBL" id="PRY77206.1"/>
    </source>
</evidence>
<dbReference type="InterPro" id="IPR011059">
    <property type="entry name" value="Metal-dep_hydrolase_composite"/>
</dbReference>